<dbReference type="InterPro" id="IPR009030">
    <property type="entry name" value="Growth_fac_rcpt_cys_sf"/>
</dbReference>
<feature type="region of interest" description="Disordered" evidence="2">
    <location>
        <begin position="984"/>
        <end position="1011"/>
    </location>
</feature>
<dbReference type="Gene3D" id="2.10.25.10">
    <property type="entry name" value="Laminin"/>
    <property type="match status" value="1"/>
</dbReference>
<evidence type="ECO:0000256" key="2">
    <source>
        <dbReference type="SAM" id="MobiDB-lite"/>
    </source>
</evidence>
<dbReference type="SUPFAM" id="SSF63825">
    <property type="entry name" value="YWTD domain"/>
    <property type="match status" value="3"/>
</dbReference>
<feature type="chain" id="PRO_5008788615" description="EGF-like domain-containing protein" evidence="4">
    <location>
        <begin position="21"/>
        <end position="1111"/>
    </location>
</feature>
<sequence>MAKLAGICIFISVAIQASSALLTHEKTLLWTEKAANGEVRIAGLPGDPEELVSGGKIRTMAQAYPADPLTRKKSHRIALAFLYHEKRLLFSDRGFKQIYKIQLQEAPSVPFQYNVTTDTVFAGISTEVNGLAVDWVSGNLYWTDALYNWISVSRTEDNSVYRHLITTGLDNPQGIAVYPEKGWMFWADWGANPRIERASLGGEDRANFVSRDIVRPIGVSVGGGRVYWVDDAKDTVESVDLNGNDRKFFTVDKTSSFRHNLFGISVFKNVIFVTDQWARSVNAYNRSSEAYLGRFVTQATPYDVMVYDGELQQSINSKCRSLRCEHMCITERDGGGHCICGQNYELNTDGQTCSKLDTFLKPQYIYSVGTSLCGLPIHAPGTLHSEDARTDVHCFLNNTGQMEALAFDADADWLFFSDTSTGTLSRMRLEDGQTYENIHLNRGDIRGIAVDWLSSNVYWTDESLGHIMVSRFDGADVSVLMSDIQRPRGIAVNPTTGLMYWSSGGNIYSASMDGTNVEVFVGNDLAKTPDGLVLDPTREVLLWADTDGLHSIWLNGSSHDFFAWTNGKNVLHFSHNEEHGSIASHQHYSSPVSYGIITYDSYLQPLQEGPCDDENGGCEHICLPTPAGSQCRCAVGFYLHSDGKSCMSDLWTSNFIIFLEPYHRRIFQLHLGVKEPNIHGIDTSYLQDPTHVAYDQHTNVVYWYERTEKVINYAKLTEPQISRTLISLDNNAQALDVSSRSGRIFFVDDQSIFYVQTTSREPEVKLFYTSKNRIELNTLVIDDKRDFVHWAEVTAYRETTIFKAPASSSASNIIPETVTIVRLYLQGISIDVEDESSIYYWAKSVIMKYSFQYRREVVLLEENNADYTKVFMDGSLLYINDANTGSVIIYNTVTKAKEFGTDQVFSQITDMKIIKGVSKTICGGGKRLTESGLCVEDNPNVLPNIHKDRTLASRTYMIIGGACAAFVILAAIVVASCCAVKRRTRKRTRKASTQPPHRTPAHDNPTYMTPEEAGARPVTVVTTSSPQESHVYEHLPELESGGGAAAPVFITMAPSDKDDIDIGPEMKPEVDLDMDIASEEAPISAISDSVNLVDNEEVSVQVQDSAVAYKP</sequence>
<dbReference type="HOGENOM" id="CLU_281777_0_0_1"/>
<reference evidence="8" key="1">
    <citation type="submission" date="2012-12" db="EMBL/GenBank/DDBJ databases">
        <authorList>
            <person name="Hellsten U."/>
            <person name="Grimwood J."/>
            <person name="Chapman J.A."/>
            <person name="Shapiro H."/>
            <person name="Aerts A."/>
            <person name="Otillar R.P."/>
            <person name="Terry A.Y."/>
            <person name="Boore J.L."/>
            <person name="Simakov O."/>
            <person name="Marletaz F."/>
            <person name="Cho S.-J."/>
            <person name="Edsinger-Gonzales E."/>
            <person name="Havlak P."/>
            <person name="Kuo D.-H."/>
            <person name="Larsson T."/>
            <person name="Lv J."/>
            <person name="Arendt D."/>
            <person name="Savage R."/>
            <person name="Osoegawa K."/>
            <person name="de Jong P."/>
            <person name="Lindberg D.R."/>
            <person name="Seaver E.C."/>
            <person name="Weisblat D.A."/>
            <person name="Putnam N.H."/>
            <person name="Grigoriev I.V."/>
            <person name="Rokhsar D.S."/>
        </authorList>
    </citation>
    <scope>NUCLEOTIDE SEQUENCE</scope>
    <source>
        <strain evidence="8">I ESC-2004</strain>
    </source>
</reference>
<dbReference type="InterPro" id="IPR000742">
    <property type="entry name" value="EGF"/>
</dbReference>
<keyword evidence="3" id="KW-1133">Transmembrane helix</keyword>
<accession>R7V1D5</accession>
<dbReference type="GO" id="GO:0042813">
    <property type="term" value="F:Wnt receptor activity"/>
    <property type="evidence" value="ECO:0007669"/>
    <property type="project" value="TreeGrafter"/>
</dbReference>
<dbReference type="Pfam" id="PF14670">
    <property type="entry name" value="FXa_inhibition"/>
    <property type="match status" value="1"/>
</dbReference>
<evidence type="ECO:0000313" key="8">
    <source>
        <dbReference type="Proteomes" id="UP000014760"/>
    </source>
</evidence>
<keyword evidence="8" id="KW-1185">Reference proteome</keyword>
<dbReference type="InterPro" id="IPR011042">
    <property type="entry name" value="6-blade_b-propeller_TolB-like"/>
</dbReference>
<dbReference type="SMART" id="SM00135">
    <property type="entry name" value="LY"/>
    <property type="match status" value="7"/>
</dbReference>
<evidence type="ECO:0000313" key="7">
    <source>
        <dbReference type="EnsemblMetazoa" id="CapteP221406"/>
    </source>
</evidence>
<dbReference type="GO" id="GO:0017147">
    <property type="term" value="F:Wnt-protein binding"/>
    <property type="evidence" value="ECO:0007669"/>
    <property type="project" value="TreeGrafter"/>
</dbReference>
<dbReference type="EMBL" id="AMQN01000945">
    <property type="status" value="NOT_ANNOTATED_CDS"/>
    <property type="molecule type" value="Genomic_DNA"/>
</dbReference>
<reference evidence="7" key="3">
    <citation type="submission" date="2015-06" db="UniProtKB">
        <authorList>
            <consortium name="EnsemblMetazoa"/>
        </authorList>
    </citation>
    <scope>IDENTIFICATION</scope>
</reference>
<evidence type="ECO:0000313" key="6">
    <source>
        <dbReference type="EMBL" id="ELU10017.1"/>
    </source>
</evidence>
<dbReference type="GO" id="GO:0060070">
    <property type="term" value="P:canonical Wnt signaling pathway"/>
    <property type="evidence" value="ECO:0007669"/>
    <property type="project" value="TreeGrafter"/>
</dbReference>
<protein>
    <recommendedName>
        <fullName evidence="5">EGF-like domain-containing protein</fullName>
    </recommendedName>
</protein>
<gene>
    <name evidence="6" type="ORF">CAPTEDRAFT_221406</name>
</gene>
<dbReference type="SMART" id="SM00181">
    <property type="entry name" value="EGF"/>
    <property type="match status" value="2"/>
</dbReference>
<dbReference type="AlphaFoldDB" id="R7V1D5"/>
<dbReference type="OMA" id="ENINCTD"/>
<dbReference type="PANTHER" id="PTHR46513:SF13">
    <property type="entry name" value="EGF-LIKE DOMAIN-CONTAINING PROTEIN"/>
    <property type="match status" value="1"/>
</dbReference>
<evidence type="ECO:0000256" key="3">
    <source>
        <dbReference type="SAM" id="Phobius"/>
    </source>
</evidence>
<feature type="repeat" description="LDL-receptor class B" evidence="1">
    <location>
        <begin position="138"/>
        <end position="181"/>
    </location>
</feature>
<feature type="repeat" description="LDL-receptor class B" evidence="1">
    <location>
        <begin position="455"/>
        <end position="496"/>
    </location>
</feature>
<feature type="transmembrane region" description="Helical" evidence="3">
    <location>
        <begin position="956"/>
        <end position="980"/>
    </location>
</feature>
<feature type="repeat" description="LDL-receptor class B" evidence="1">
    <location>
        <begin position="497"/>
        <end position="538"/>
    </location>
</feature>
<keyword evidence="3" id="KW-0472">Membrane</keyword>
<dbReference type="GO" id="GO:0005886">
    <property type="term" value="C:plasma membrane"/>
    <property type="evidence" value="ECO:0007669"/>
    <property type="project" value="TreeGrafter"/>
</dbReference>
<dbReference type="SUPFAM" id="SSF57196">
    <property type="entry name" value="EGF/Laminin"/>
    <property type="match status" value="1"/>
</dbReference>
<feature type="repeat" description="LDL-receptor class B" evidence="1">
    <location>
        <begin position="182"/>
        <end position="225"/>
    </location>
</feature>
<keyword evidence="3" id="KW-0812">Transmembrane</keyword>
<keyword evidence="4" id="KW-0732">Signal</keyword>
<dbReference type="EMBL" id="KB297742">
    <property type="protein sequence ID" value="ELU10017.1"/>
    <property type="molecule type" value="Genomic_DNA"/>
</dbReference>
<feature type="domain" description="EGF-like" evidence="5">
    <location>
        <begin position="318"/>
        <end position="354"/>
    </location>
</feature>
<organism evidence="6">
    <name type="scientific">Capitella teleta</name>
    <name type="common">Polychaete worm</name>
    <dbReference type="NCBI Taxonomy" id="283909"/>
    <lineage>
        <taxon>Eukaryota</taxon>
        <taxon>Metazoa</taxon>
        <taxon>Spiralia</taxon>
        <taxon>Lophotrochozoa</taxon>
        <taxon>Annelida</taxon>
        <taxon>Polychaeta</taxon>
        <taxon>Sedentaria</taxon>
        <taxon>Scolecida</taxon>
        <taxon>Capitellidae</taxon>
        <taxon>Capitella</taxon>
    </lineage>
</organism>
<dbReference type="PANTHER" id="PTHR46513">
    <property type="entry name" value="VITELLOGENIN RECEPTOR-LIKE PROTEIN-RELATED-RELATED"/>
    <property type="match status" value="1"/>
</dbReference>
<dbReference type="Gene3D" id="2.120.10.30">
    <property type="entry name" value="TolB, C-terminal domain"/>
    <property type="match status" value="3"/>
</dbReference>
<dbReference type="InterPro" id="IPR050778">
    <property type="entry name" value="Cueball_EGF_LRP_Nidogen"/>
</dbReference>
<feature type="signal peptide" evidence="4">
    <location>
        <begin position="1"/>
        <end position="20"/>
    </location>
</feature>
<proteinExistence type="predicted"/>
<evidence type="ECO:0000256" key="1">
    <source>
        <dbReference type="PROSITE-ProRule" id="PRU00461"/>
    </source>
</evidence>
<feature type="domain" description="EGF-like" evidence="5">
    <location>
        <begin position="610"/>
        <end position="647"/>
    </location>
</feature>
<dbReference type="Proteomes" id="UP000014760">
    <property type="component" value="Unassembled WGS sequence"/>
</dbReference>
<dbReference type="SUPFAM" id="SSF57184">
    <property type="entry name" value="Growth factor receptor domain"/>
    <property type="match status" value="1"/>
</dbReference>
<dbReference type="OrthoDB" id="9990982at2759"/>
<evidence type="ECO:0000259" key="5">
    <source>
        <dbReference type="SMART" id="SM00181"/>
    </source>
</evidence>
<dbReference type="STRING" id="283909.R7V1D5"/>
<dbReference type="PROSITE" id="PS51120">
    <property type="entry name" value="LDLRB"/>
    <property type="match status" value="4"/>
</dbReference>
<dbReference type="InterPro" id="IPR000033">
    <property type="entry name" value="LDLR_classB_rpt"/>
</dbReference>
<dbReference type="Pfam" id="PF00058">
    <property type="entry name" value="Ldl_recept_b"/>
    <property type="match status" value="1"/>
</dbReference>
<reference evidence="6 8" key="2">
    <citation type="journal article" date="2013" name="Nature">
        <title>Insights into bilaterian evolution from three spiralian genomes.</title>
        <authorList>
            <person name="Simakov O."/>
            <person name="Marletaz F."/>
            <person name="Cho S.J."/>
            <person name="Edsinger-Gonzales E."/>
            <person name="Havlak P."/>
            <person name="Hellsten U."/>
            <person name="Kuo D.H."/>
            <person name="Larsson T."/>
            <person name="Lv J."/>
            <person name="Arendt D."/>
            <person name="Savage R."/>
            <person name="Osoegawa K."/>
            <person name="de Jong P."/>
            <person name="Grimwood J."/>
            <person name="Chapman J.A."/>
            <person name="Shapiro H."/>
            <person name="Aerts A."/>
            <person name="Otillar R.P."/>
            <person name="Terry A.Y."/>
            <person name="Boore J.L."/>
            <person name="Grigoriev I.V."/>
            <person name="Lindberg D.R."/>
            <person name="Seaver E.C."/>
            <person name="Weisblat D.A."/>
            <person name="Putnam N.H."/>
            <person name="Rokhsar D.S."/>
        </authorList>
    </citation>
    <scope>NUCLEOTIDE SEQUENCE</scope>
    <source>
        <strain evidence="6 8">I ESC-2004</strain>
    </source>
</reference>
<name>R7V1D5_CAPTE</name>
<evidence type="ECO:0000256" key="4">
    <source>
        <dbReference type="SAM" id="SignalP"/>
    </source>
</evidence>
<dbReference type="EMBL" id="AMQN01000946">
    <property type="status" value="NOT_ANNOTATED_CDS"/>
    <property type="molecule type" value="Genomic_DNA"/>
</dbReference>
<dbReference type="EnsemblMetazoa" id="CapteT221406">
    <property type="protein sequence ID" value="CapteP221406"/>
    <property type="gene ID" value="CapteG221406"/>
</dbReference>